<dbReference type="GeneID" id="81462174"/>
<proteinExistence type="predicted"/>
<dbReference type="RefSeq" id="XP_056579241.1">
    <property type="nucleotide sequence ID" value="XM_056722991.1"/>
</dbReference>
<dbReference type="AlphaFoldDB" id="A0A9W9VBA8"/>
<dbReference type="EMBL" id="JAPZBT010000002">
    <property type="protein sequence ID" value="KAJ5373255.1"/>
    <property type="molecule type" value="Genomic_DNA"/>
</dbReference>
<accession>A0A9W9VBA8</accession>
<comment type="caution">
    <text evidence="1">The sequence shown here is derived from an EMBL/GenBank/DDBJ whole genome shotgun (WGS) entry which is preliminary data.</text>
</comment>
<name>A0A9W9VBA8_9EURO</name>
<evidence type="ECO:0000313" key="2">
    <source>
        <dbReference type="Proteomes" id="UP001147752"/>
    </source>
</evidence>
<gene>
    <name evidence="1" type="ORF">N7517_005261</name>
</gene>
<reference evidence="1" key="1">
    <citation type="submission" date="2022-12" db="EMBL/GenBank/DDBJ databases">
        <authorList>
            <person name="Petersen C."/>
        </authorList>
    </citation>
    <scope>NUCLEOTIDE SEQUENCE</scope>
    <source>
        <strain evidence="1">IBT 3081</strain>
    </source>
</reference>
<organism evidence="1 2">
    <name type="scientific">Penicillium concentricum</name>
    <dbReference type="NCBI Taxonomy" id="293559"/>
    <lineage>
        <taxon>Eukaryota</taxon>
        <taxon>Fungi</taxon>
        <taxon>Dikarya</taxon>
        <taxon>Ascomycota</taxon>
        <taxon>Pezizomycotina</taxon>
        <taxon>Eurotiomycetes</taxon>
        <taxon>Eurotiomycetidae</taxon>
        <taxon>Eurotiales</taxon>
        <taxon>Aspergillaceae</taxon>
        <taxon>Penicillium</taxon>
    </lineage>
</organism>
<reference evidence="1" key="2">
    <citation type="journal article" date="2023" name="IMA Fungus">
        <title>Comparative genomic study of the Penicillium genus elucidates a diverse pangenome and 15 lateral gene transfer events.</title>
        <authorList>
            <person name="Petersen C."/>
            <person name="Sorensen T."/>
            <person name="Nielsen M.R."/>
            <person name="Sondergaard T.E."/>
            <person name="Sorensen J.L."/>
            <person name="Fitzpatrick D.A."/>
            <person name="Frisvad J.C."/>
            <person name="Nielsen K.L."/>
        </authorList>
    </citation>
    <scope>NUCLEOTIDE SEQUENCE</scope>
    <source>
        <strain evidence="1">IBT 3081</strain>
    </source>
</reference>
<evidence type="ECO:0000313" key="1">
    <source>
        <dbReference type="EMBL" id="KAJ5373255.1"/>
    </source>
</evidence>
<dbReference type="Proteomes" id="UP001147752">
    <property type="component" value="Unassembled WGS sequence"/>
</dbReference>
<keyword evidence="2" id="KW-1185">Reference proteome</keyword>
<sequence length="79" mass="9169">MYEQTLSDIPAEEPTPVSFFLARTATEDMTQMNDHTREMGNRQLDLGMHPLRPDEISKIRTFAQPFDNRRPDSGEFIQV</sequence>
<protein>
    <submittedName>
        <fullName evidence="1">Uncharacterized protein</fullName>
    </submittedName>
</protein>